<feature type="compositionally biased region" description="Basic and acidic residues" evidence="1">
    <location>
        <begin position="606"/>
        <end position="617"/>
    </location>
</feature>
<evidence type="ECO:0000313" key="2">
    <source>
        <dbReference type="EMBL" id="CEJ91623.1"/>
    </source>
</evidence>
<keyword evidence="3" id="KW-1185">Reference proteome</keyword>
<feature type="compositionally biased region" description="Basic and acidic residues" evidence="1">
    <location>
        <begin position="630"/>
        <end position="639"/>
    </location>
</feature>
<reference evidence="2 3" key="1">
    <citation type="journal article" date="2015" name="Genome Announc.">
        <title>Draft Genome Sequence and Gene Annotation of the Entomopathogenic Fungus Verticillium hemipterigenum.</title>
        <authorList>
            <person name="Horn F."/>
            <person name="Habel A."/>
            <person name="Scharf D.H."/>
            <person name="Dworschak J."/>
            <person name="Brakhage A.A."/>
            <person name="Guthke R."/>
            <person name="Hertweck C."/>
            <person name="Linde J."/>
        </authorList>
    </citation>
    <scope>NUCLEOTIDE SEQUENCE [LARGE SCALE GENOMIC DNA]</scope>
</reference>
<sequence>MSSLPHDAPPHGDEAPPPYSENDIYSTSGAAQSIAGSANSRGDESLGTSEIIYTPPATPGGFAETNNQGATQYIDSRPVPANIPGGTTVKLITLTEESIADDFAYDHSLASRDVNSQDWATFINFLLPDHTTRGNDVILDRKLREEAQSEAASSSGRSEAATAHLEGLRERGFRLSPEELAHQRTVARGTVQQWNRGFFGPRGIEIRVNIQDGPPSDMPGSWNPAFSEPPQTASRATQPTAAAAARQAFNVGGLVMDSEGIRWGNSVTMDSNGIRVGNLVMDSKGIRMGGASGGSSAVPGPDARGLPNQGHMHHGHPSERGRGHMPGGFPQRRRSLSASSVSSSSSESSVGSLPDYDDVKEAQMPVYLSILQDLTANPEKIRSRGDLNHARAAIKAAKANPVNPALNKATLKAQIKGLHQVWKKIKKDQKRLQREERRVRRKQRKGERREYRKNKREMKKAIKTNPWAYLAQATGQPPMPPGAPGAPPPPMPPMPGQFPVHPPHPHHPFHQHHQHQDRCGMGRSRGRGLFQPGPSGMPGPSCPPGPWGRGRHQFPTRGGFPFADTRGAPGPGPDPESVASMAREQAAASLRSEIEKQQKVADSLEDGPHKRGIEKAIEAMTESLSSLQVDGDHTPNYHQ</sequence>
<evidence type="ECO:0000313" key="3">
    <source>
        <dbReference type="Proteomes" id="UP000039046"/>
    </source>
</evidence>
<accession>A0A0A1TLH4</accession>
<dbReference type="Proteomes" id="UP000039046">
    <property type="component" value="Unassembled WGS sequence"/>
</dbReference>
<organism evidence="2 3">
    <name type="scientific">[Torrubiella] hemipterigena</name>
    <dbReference type="NCBI Taxonomy" id="1531966"/>
    <lineage>
        <taxon>Eukaryota</taxon>
        <taxon>Fungi</taxon>
        <taxon>Dikarya</taxon>
        <taxon>Ascomycota</taxon>
        <taxon>Pezizomycotina</taxon>
        <taxon>Sordariomycetes</taxon>
        <taxon>Hypocreomycetidae</taxon>
        <taxon>Hypocreales</taxon>
        <taxon>Clavicipitaceae</taxon>
        <taxon>Clavicipitaceae incertae sedis</taxon>
        <taxon>'Torrubiella' clade</taxon>
    </lineage>
</organism>
<feature type="compositionally biased region" description="Low complexity" evidence="1">
    <location>
        <begin position="229"/>
        <end position="241"/>
    </location>
</feature>
<dbReference type="OrthoDB" id="5408998at2759"/>
<evidence type="ECO:0008006" key="4">
    <source>
        <dbReference type="Google" id="ProtNLM"/>
    </source>
</evidence>
<evidence type="ECO:0000256" key="1">
    <source>
        <dbReference type="SAM" id="MobiDB-lite"/>
    </source>
</evidence>
<dbReference type="STRING" id="1531966.A0A0A1TLH4"/>
<proteinExistence type="predicted"/>
<feature type="compositionally biased region" description="Basic residues" evidence="1">
    <location>
        <begin position="439"/>
        <end position="456"/>
    </location>
</feature>
<dbReference type="EMBL" id="CDHN01000004">
    <property type="protein sequence ID" value="CEJ91623.1"/>
    <property type="molecule type" value="Genomic_DNA"/>
</dbReference>
<feature type="compositionally biased region" description="Low complexity" evidence="1">
    <location>
        <begin position="336"/>
        <end position="353"/>
    </location>
</feature>
<dbReference type="AlphaFoldDB" id="A0A0A1TLH4"/>
<feature type="region of interest" description="Disordered" evidence="1">
    <location>
        <begin position="426"/>
        <end position="456"/>
    </location>
</feature>
<feature type="compositionally biased region" description="Polar residues" evidence="1">
    <location>
        <begin position="23"/>
        <end position="40"/>
    </location>
</feature>
<feature type="region of interest" description="Disordered" evidence="1">
    <location>
        <begin position="563"/>
        <end position="639"/>
    </location>
</feature>
<protein>
    <recommendedName>
        <fullName evidence="4">RING finger domain-containing protein</fullName>
    </recommendedName>
</protein>
<gene>
    <name evidence="2" type="ORF">VHEMI07325</name>
</gene>
<name>A0A0A1TLH4_9HYPO</name>
<feature type="region of interest" description="Disordered" evidence="1">
    <location>
        <begin position="1"/>
        <end position="68"/>
    </location>
</feature>
<dbReference type="HOGENOM" id="CLU_012880_0_0_1"/>
<feature type="region of interest" description="Disordered" evidence="1">
    <location>
        <begin position="287"/>
        <end position="356"/>
    </location>
</feature>
<feature type="region of interest" description="Disordered" evidence="1">
    <location>
        <begin position="213"/>
        <end position="241"/>
    </location>
</feature>